<proteinExistence type="predicted"/>
<dbReference type="VEuPathDB" id="FungiDB:MUCCIDRAFT_112010"/>
<feature type="compositionally biased region" description="Basic and acidic residues" evidence="1">
    <location>
        <begin position="476"/>
        <end position="491"/>
    </location>
</feature>
<evidence type="ECO:0000256" key="1">
    <source>
        <dbReference type="SAM" id="MobiDB-lite"/>
    </source>
</evidence>
<dbReference type="Proteomes" id="UP000077051">
    <property type="component" value="Unassembled WGS sequence"/>
</dbReference>
<keyword evidence="2" id="KW-0472">Membrane</keyword>
<feature type="region of interest" description="Disordered" evidence="1">
    <location>
        <begin position="408"/>
        <end position="455"/>
    </location>
</feature>
<feature type="compositionally biased region" description="Polar residues" evidence="1">
    <location>
        <begin position="426"/>
        <end position="439"/>
    </location>
</feature>
<keyword evidence="2" id="KW-1133">Transmembrane helix</keyword>
<feature type="region of interest" description="Disordered" evidence="1">
    <location>
        <begin position="476"/>
        <end position="501"/>
    </location>
</feature>
<feature type="region of interest" description="Disordered" evidence="1">
    <location>
        <begin position="256"/>
        <end position="275"/>
    </location>
</feature>
<feature type="region of interest" description="Disordered" evidence="1">
    <location>
        <begin position="1"/>
        <end position="90"/>
    </location>
</feature>
<evidence type="ECO:0000256" key="2">
    <source>
        <dbReference type="SAM" id="Phobius"/>
    </source>
</evidence>
<feature type="compositionally biased region" description="Low complexity" evidence="1">
    <location>
        <begin position="133"/>
        <end position="146"/>
    </location>
</feature>
<accession>A0A162QZA2</accession>
<feature type="transmembrane region" description="Helical" evidence="2">
    <location>
        <begin position="511"/>
        <end position="530"/>
    </location>
</feature>
<name>A0A162QZA2_MUCCL</name>
<feature type="compositionally biased region" description="Low complexity" evidence="1">
    <location>
        <begin position="13"/>
        <end position="26"/>
    </location>
</feature>
<organism evidence="3 4">
    <name type="scientific">Mucor lusitanicus CBS 277.49</name>
    <dbReference type="NCBI Taxonomy" id="747725"/>
    <lineage>
        <taxon>Eukaryota</taxon>
        <taxon>Fungi</taxon>
        <taxon>Fungi incertae sedis</taxon>
        <taxon>Mucoromycota</taxon>
        <taxon>Mucoromycotina</taxon>
        <taxon>Mucoromycetes</taxon>
        <taxon>Mucorales</taxon>
        <taxon>Mucorineae</taxon>
        <taxon>Mucoraceae</taxon>
        <taxon>Mucor</taxon>
    </lineage>
</organism>
<feature type="compositionally biased region" description="Polar residues" evidence="1">
    <location>
        <begin position="188"/>
        <end position="205"/>
    </location>
</feature>
<feature type="region of interest" description="Disordered" evidence="1">
    <location>
        <begin position="167"/>
        <end position="207"/>
    </location>
</feature>
<evidence type="ECO:0000313" key="3">
    <source>
        <dbReference type="EMBL" id="OAD02619.1"/>
    </source>
</evidence>
<sequence length="711" mass="78771">MVATHSHPRRPSAAAAAAAGSLGRTSGRTKRRSSLRRQSEKVTPTASTSATRHAANQKRSKSVSAGASIHQQQQQQRQQQQNRRPSAPAVVMAEPPRLSIADRFMASGYSNASTPVLSQAPPLPTPTTAQKCSPSVSTTLSNSTLSDIPTTGSNSRLSVADRFMNTNHATSSTNSMQSIQQYRERSHSSFSGKTLNSPNNTSTTDPVPGRLTIASAFMKSSSTLTPTTPDTTRSRAASFADELDMGVINGNIRATSARKPSQVHPLEQQPSKSTLFDDNTTSFLNLDLSLSPSSASSYVLNHLGPPQGRNSRPFGSQDTLVQHHMQQQQKKPIYAQFIESEKNATIDNRSFSLGDYFVDSPVADDKRTITMSDDYSTKHGGYDDYDDIEIGHYGHKYYQNERQWDYHDDEDEEEHDYDDEEKASYDTRNMSLAGSTAKLNSKKKKPSSPAEDDEHRSRGFWIGCCFVSCGQRPSRRTIEQRQKQKREKEMEQQQQQQESLAKKRGCGRRGWVFFTFLSLIVAVLIAYFLWPRTPLMRIEGASLTTPAKITETRQGVMVGNVAFESEWLVNITVDNRQNHVPTRLVQIQALAKDALTGMIIGKGLHNDDPNPEHIVLAPNAISTIQLPIRVDYQARDSTDTTFVDLSKACSPQHMIPFNTPENSVSTANTNQREALPLHFWITLHFFGLDWLGYKPTVIATPATGGFACPQS</sequence>
<feature type="compositionally biased region" description="Polar residues" evidence="1">
    <location>
        <begin position="41"/>
        <end position="51"/>
    </location>
</feature>
<comment type="caution">
    <text evidence="3">The sequence shown here is derived from an EMBL/GenBank/DDBJ whole genome shotgun (WGS) entry which is preliminary data.</text>
</comment>
<keyword evidence="2" id="KW-0812">Transmembrane</keyword>
<keyword evidence="4" id="KW-1185">Reference proteome</keyword>
<feature type="compositionally biased region" description="Basic residues" evidence="1">
    <location>
        <begin position="1"/>
        <end position="10"/>
    </location>
</feature>
<gene>
    <name evidence="3" type="ORF">MUCCIDRAFT_112010</name>
</gene>
<reference evidence="3 4" key="1">
    <citation type="submission" date="2015-06" db="EMBL/GenBank/DDBJ databases">
        <title>Expansion of signal transduction pathways in fungi by whole-genome duplication.</title>
        <authorList>
            <consortium name="DOE Joint Genome Institute"/>
            <person name="Corrochano L.M."/>
            <person name="Kuo A."/>
            <person name="Marcet-Houben M."/>
            <person name="Polaino S."/>
            <person name="Salamov A."/>
            <person name="Villalobos J.M."/>
            <person name="Alvarez M.I."/>
            <person name="Avalos J."/>
            <person name="Benito E.P."/>
            <person name="Benoit I."/>
            <person name="Burger G."/>
            <person name="Camino L.P."/>
            <person name="Canovas D."/>
            <person name="Cerda-Olmedo E."/>
            <person name="Cheng J.-F."/>
            <person name="Dominguez A."/>
            <person name="Elias M."/>
            <person name="Eslava A.P."/>
            <person name="Glaser F."/>
            <person name="Grimwood J."/>
            <person name="Gutierrez G."/>
            <person name="Heitman J."/>
            <person name="Henrissat B."/>
            <person name="Iturriaga E.A."/>
            <person name="Lang B.F."/>
            <person name="Lavin J.L."/>
            <person name="Lee S."/>
            <person name="Li W."/>
            <person name="Lindquist E."/>
            <person name="Lopez-Garcia S."/>
            <person name="Luque E.M."/>
            <person name="Marcos A.T."/>
            <person name="Martin J."/>
            <person name="Mccluskey K."/>
            <person name="Medina H.R."/>
            <person name="Miralles-Duran A."/>
            <person name="Miyazaki A."/>
            <person name="Munoz-Torres E."/>
            <person name="Oguiza J.A."/>
            <person name="Ohm R."/>
            <person name="Olmedo M."/>
            <person name="Orejas M."/>
            <person name="Ortiz-Castellanos L."/>
            <person name="Pisabarro A.G."/>
            <person name="Rodriguez-Romero J."/>
            <person name="Ruiz-Herrera J."/>
            <person name="Ruiz-Vazquez R."/>
            <person name="Sanz C."/>
            <person name="Schackwitz W."/>
            <person name="Schmutz J."/>
            <person name="Shahriari M."/>
            <person name="Shelest E."/>
            <person name="Silva-Franco F."/>
            <person name="Soanes D."/>
            <person name="Syed K."/>
            <person name="Tagua V.G."/>
            <person name="Talbot N.J."/>
            <person name="Thon M."/>
            <person name="De Vries R.P."/>
            <person name="Wiebenga A."/>
            <person name="Yadav J.S."/>
            <person name="Braun E.L."/>
            <person name="Baker S."/>
            <person name="Garre V."/>
            <person name="Horwitz B."/>
            <person name="Torres-Martinez S."/>
            <person name="Idnurm A."/>
            <person name="Herrera-Estrella A."/>
            <person name="Gabaldon T."/>
            <person name="Grigoriev I.V."/>
        </authorList>
    </citation>
    <scope>NUCLEOTIDE SEQUENCE [LARGE SCALE GENOMIC DNA]</scope>
    <source>
        <strain evidence="3 4">CBS 277.49</strain>
    </source>
</reference>
<feature type="compositionally biased region" description="Acidic residues" evidence="1">
    <location>
        <begin position="408"/>
        <end position="421"/>
    </location>
</feature>
<feature type="compositionally biased region" description="Polar residues" evidence="1">
    <location>
        <begin position="167"/>
        <end position="181"/>
    </location>
</feature>
<protein>
    <submittedName>
        <fullName evidence="3">Uncharacterized protein</fullName>
    </submittedName>
</protein>
<evidence type="ECO:0000313" key="4">
    <source>
        <dbReference type="Proteomes" id="UP000077051"/>
    </source>
</evidence>
<dbReference type="EMBL" id="AMYB01000005">
    <property type="protein sequence ID" value="OAD02619.1"/>
    <property type="molecule type" value="Genomic_DNA"/>
</dbReference>
<feature type="region of interest" description="Disordered" evidence="1">
    <location>
        <begin position="112"/>
        <end position="154"/>
    </location>
</feature>
<dbReference type="OrthoDB" id="2271567at2759"/>
<dbReference type="AlphaFoldDB" id="A0A162QZA2"/>
<feature type="compositionally biased region" description="Low complexity" evidence="1">
    <location>
        <begin position="71"/>
        <end position="84"/>
    </location>
</feature>